<sequence>MTTTTDSTTAATSDAGTAPAQRGAREVFLWGPGYDLTAREIVNALGSYLASFGDTLGPGGVAVLDAIHAEVVYNGDLEFWTQRKTPAEIATIRARAEQIARDYFRRFPILTW</sequence>
<name>A0ABW2C2B8_9PSEU</name>
<accession>A0ABW2C2B8</accession>
<evidence type="ECO:0000256" key="1">
    <source>
        <dbReference type="SAM" id="MobiDB-lite"/>
    </source>
</evidence>
<dbReference type="EMBL" id="JBHSXX010000001">
    <property type="protein sequence ID" value="MFC6869456.1"/>
    <property type="molecule type" value="Genomic_DNA"/>
</dbReference>
<protein>
    <submittedName>
        <fullName evidence="2">Uncharacterized protein</fullName>
    </submittedName>
</protein>
<comment type="caution">
    <text evidence="2">The sequence shown here is derived from an EMBL/GenBank/DDBJ whole genome shotgun (WGS) entry which is preliminary data.</text>
</comment>
<gene>
    <name evidence="2" type="ORF">ACFQGD_20165</name>
</gene>
<feature type="compositionally biased region" description="Low complexity" evidence="1">
    <location>
        <begin position="1"/>
        <end position="18"/>
    </location>
</feature>
<feature type="region of interest" description="Disordered" evidence="1">
    <location>
        <begin position="1"/>
        <end position="21"/>
    </location>
</feature>
<dbReference type="RefSeq" id="WP_345400622.1">
    <property type="nucleotide sequence ID" value="NZ_BAABLA010000101.1"/>
</dbReference>
<dbReference type="Proteomes" id="UP001596337">
    <property type="component" value="Unassembled WGS sequence"/>
</dbReference>
<evidence type="ECO:0000313" key="2">
    <source>
        <dbReference type="EMBL" id="MFC6869456.1"/>
    </source>
</evidence>
<evidence type="ECO:0000313" key="3">
    <source>
        <dbReference type="Proteomes" id="UP001596337"/>
    </source>
</evidence>
<keyword evidence="3" id="KW-1185">Reference proteome</keyword>
<organism evidence="2 3">
    <name type="scientific">Haloechinothrix salitolerans</name>
    <dbReference type="NCBI Taxonomy" id="926830"/>
    <lineage>
        <taxon>Bacteria</taxon>
        <taxon>Bacillati</taxon>
        <taxon>Actinomycetota</taxon>
        <taxon>Actinomycetes</taxon>
        <taxon>Pseudonocardiales</taxon>
        <taxon>Pseudonocardiaceae</taxon>
        <taxon>Haloechinothrix</taxon>
    </lineage>
</organism>
<proteinExistence type="predicted"/>
<reference evidence="3" key="1">
    <citation type="journal article" date="2019" name="Int. J. Syst. Evol. Microbiol.">
        <title>The Global Catalogue of Microorganisms (GCM) 10K type strain sequencing project: providing services to taxonomists for standard genome sequencing and annotation.</title>
        <authorList>
            <consortium name="The Broad Institute Genomics Platform"/>
            <consortium name="The Broad Institute Genome Sequencing Center for Infectious Disease"/>
            <person name="Wu L."/>
            <person name="Ma J."/>
        </authorList>
    </citation>
    <scope>NUCLEOTIDE SEQUENCE [LARGE SCALE GENOMIC DNA]</scope>
    <source>
        <strain evidence="3">KCTC 32255</strain>
    </source>
</reference>